<dbReference type="Proteomes" id="UP001232148">
    <property type="component" value="Unassembled WGS sequence"/>
</dbReference>
<evidence type="ECO:0000313" key="3">
    <source>
        <dbReference type="Proteomes" id="UP001232148"/>
    </source>
</evidence>
<gene>
    <name evidence="2" type="ORF">LX32DRAFT_647615</name>
</gene>
<dbReference type="AlphaFoldDB" id="A0AAD9HWP1"/>
<comment type="caution">
    <text evidence="2">The sequence shown here is derived from an EMBL/GenBank/DDBJ whole genome shotgun (WGS) entry which is preliminary data.</text>
</comment>
<accession>A0AAD9HWP1</accession>
<keyword evidence="3" id="KW-1185">Reference proteome</keyword>
<name>A0AAD9HWP1_9PEZI</name>
<protein>
    <submittedName>
        <fullName evidence="2">Uncharacterized protein</fullName>
    </submittedName>
</protein>
<keyword evidence="1" id="KW-0732">Signal</keyword>
<evidence type="ECO:0000256" key="1">
    <source>
        <dbReference type="SAM" id="SignalP"/>
    </source>
</evidence>
<feature type="signal peptide" evidence="1">
    <location>
        <begin position="1"/>
        <end position="19"/>
    </location>
</feature>
<dbReference type="EMBL" id="MU842808">
    <property type="protein sequence ID" value="KAK2035584.1"/>
    <property type="molecule type" value="Genomic_DNA"/>
</dbReference>
<sequence>MKSSIIFTLVSALAATVKGFPIVDNTNMAVAKSAQADAAGANIVHGLVHRRFNNIQSPGSKMPVSAISMNSSVSGALALPETKTNVTFGGAYTTHMSEAVPTTFDTSVTGTKGNMSDMPVQTSSAQVSSTSTTMNILDYADQVQYWFTHCLPHPVERRPKECATMKPSIMTESEPVLELTTIMSMITPASTEVASVTSELWMESATVRSLMNPTPTPTDEGVIVVTVTSTVNVMQTEDPEIEYTFAKVDSASIKALRG</sequence>
<evidence type="ECO:0000313" key="2">
    <source>
        <dbReference type="EMBL" id="KAK2035584.1"/>
    </source>
</evidence>
<proteinExistence type="predicted"/>
<reference evidence="2" key="1">
    <citation type="submission" date="2021-06" db="EMBL/GenBank/DDBJ databases">
        <title>Comparative genomics, transcriptomics and evolutionary studies reveal genomic signatures of adaptation to plant cell wall in hemibiotrophic fungi.</title>
        <authorList>
            <consortium name="DOE Joint Genome Institute"/>
            <person name="Baroncelli R."/>
            <person name="Diaz J.F."/>
            <person name="Benocci T."/>
            <person name="Peng M."/>
            <person name="Battaglia E."/>
            <person name="Haridas S."/>
            <person name="Andreopoulos W."/>
            <person name="Labutti K."/>
            <person name="Pangilinan J."/>
            <person name="Floch G.L."/>
            <person name="Makela M.R."/>
            <person name="Henrissat B."/>
            <person name="Grigoriev I.V."/>
            <person name="Crouch J.A."/>
            <person name="De Vries R.P."/>
            <person name="Sukno S.A."/>
            <person name="Thon M.R."/>
        </authorList>
    </citation>
    <scope>NUCLEOTIDE SEQUENCE</scope>
    <source>
        <strain evidence="2">MAFF235873</strain>
    </source>
</reference>
<feature type="chain" id="PRO_5041964875" evidence="1">
    <location>
        <begin position="20"/>
        <end position="258"/>
    </location>
</feature>
<organism evidence="2 3">
    <name type="scientific">Colletotrichum zoysiae</name>
    <dbReference type="NCBI Taxonomy" id="1216348"/>
    <lineage>
        <taxon>Eukaryota</taxon>
        <taxon>Fungi</taxon>
        <taxon>Dikarya</taxon>
        <taxon>Ascomycota</taxon>
        <taxon>Pezizomycotina</taxon>
        <taxon>Sordariomycetes</taxon>
        <taxon>Hypocreomycetidae</taxon>
        <taxon>Glomerellales</taxon>
        <taxon>Glomerellaceae</taxon>
        <taxon>Colletotrichum</taxon>
        <taxon>Colletotrichum graminicola species complex</taxon>
    </lineage>
</organism>